<proteinExistence type="predicted"/>
<reference evidence="2" key="1">
    <citation type="journal article" date="2004" name="Environ. Microbiol.">
        <title>The genome of Desulfotalea psychrophila, a sulfate-reducing bacterium from permanently cold Arctic sediments.</title>
        <authorList>
            <person name="Rabus R."/>
            <person name="Ruepp A."/>
            <person name="Frickey T."/>
            <person name="Rattei T."/>
            <person name="Fartmann B."/>
            <person name="Stark M."/>
            <person name="Bauer M."/>
            <person name="Zibat A."/>
            <person name="Lombardot T."/>
            <person name="Becker I."/>
            <person name="Amann J."/>
            <person name="Gellner K."/>
            <person name="Teeling H."/>
            <person name="Leuschner W.D."/>
            <person name="Gloeckner F.-O."/>
            <person name="Lupas A.N."/>
            <person name="Amann R."/>
            <person name="Klenk H.-P."/>
        </authorList>
    </citation>
    <scope>NUCLEOTIDE SEQUENCE [LARGE SCALE GENOMIC DNA]</scope>
    <source>
        <strain evidence="2">DSM 12343 / LSv54</strain>
    </source>
</reference>
<evidence type="ECO:0000313" key="1">
    <source>
        <dbReference type="EMBL" id="CAG35924.1"/>
    </source>
</evidence>
<dbReference type="Proteomes" id="UP000000602">
    <property type="component" value="Chromosome"/>
</dbReference>
<sequence length="89" mass="10478">MFENRFLTNPFLIQEFHDLLDMSEVPRVDDIAGLKLSEKNLQIDVHIKRQAKGSEWQGTVVQLIQKFSRALLSASRQQRSRRYSCRKMV</sequence>
<dbReference type="RefSeq" id="WP_011188436.1">
    <property type="nucleotide sequence ID" value="NC_006138.1"/>
</dbReference>
<dbReference type="EMBL" id="CR522870">
    <property type="protein sequence ID" value="CAG35924.1"/>
    <property type="molecule type" value="Genomic_DNA"/>
</dbReference>
<accession>Q6AP00</accession>
<protein>
    <submittedName>
        <fullName evidence="1">Uncharacterized protein</fullName>
    </submittedName>
</protein>
<organism evidence="1 2">
    <name type="scientific">Desulfotalea psychrophila (strain LSv54 / DSM 12343)</name>
    <dbReference type="NCBI Taxonomy" id="177439"/>
    <lineage>
        <taxon>Bacteria</taxon>
        <taxon>Pseudomonadati</taxon>
        <taxon>Thermodesulfobacteriota</taxon>
        <taxon>Desulfobulbia</taxon>
        <taxon>Desulfobulbales</taxon>
        <taxon>Desulfocapsaceae</taxon>
        <taxon>Desulfotalea</taxon>
    </lineage>
</organism>
<dbReference type="HOGENOM" id="CLU_2449818_0_0_7"/>
<keyword evidence="2" id="KW-1185">Reference proteome</keyword>
<dbReference type="AlphaFoldDB" id="Q6AP00"/>
<name>Q6AP00_DESPS</name>
<evidence type="ECO:0000313" key="2">
    <source>
        <dbReference type="Proteomes" id="UP000000602"/>
    </source>
</evidence>
<gene>
    <name evidence="1" type="ordered locus">DP1195</name>
</gene>
<dbReference type="KEGG" id="dps:DP1195"/>